<evidence type="ECO:0000259" key="1">
    <source>
        <dbReference type="Pfam" id="PF00326"/>
    </source>
</evidence>
<dbReference type="Pfam" id="PF00930">
    <property type="entry name" value="DPPIV_N"/>
    <property type="match status" value="1"/>
</dbReference>
<protein>
    <submittedName>
        <fullName evidence="3">S9 family peptidase</fullName>
    </submittedName>
</protein>
<dbReference type="InterPro" id="IPR002469">
    <property type="entry name" value="Peptidase_S9B_N"/>
</dbReference>
<comment type="caution">
    <text evidence="3">The sequence shown here is derived from an EMBL/GenBank/DDBJ whole genome shotgun (WGS) entry which is preliminary data.</text>
</comment>
<dbReference type="AlphaFoldDB" id="A0A502FED6"/>
<sequence length="781" mass="86483">MHSMISKSRLFGAVILGLLSGGVVAQGRTLSANDYAQAERFMTYNTTPLVDHAVQKVSWLDDGHFWYRDHDSNGDHFVQMDAASGKVTPLFDQVKLADALGKATGKPVDAKKLPVTGYRAMVDGRVDIALRDAHYLCDLKAAGVCVAGNGAKKDAGDKAGGEPGALSPDGKTEAFIRDWNLWLRDVASGKETQLTTDGVENFGYATDNAGWKHTDSAILVWSPDSTQIATFQQDQRKTGDMYMISTNVGHPKLEAWKYPLVGDKDVTMIERVIIDVPSHRVVRLKMPPDQHRSTLCDDVSCGPDGGWDDVKWASDGKTLAFVSTSRDHKHEWFRIADANSGAVRTVFEESVKTYYESGNDQVNWFYLPETHEAVWFSERTNWGQLYLYNLNTGKLKRAITTGAGNVTQVLKLDPKTRTLWFRGVGRERGVNPYYQQFYKVSLDGGKPTLLTPEPTDHTVALSPDGRLFVDAYSTPTTPQVTVLRNAQDGQTVAQVAKADISRLVASGWIAPTPFTVKARDGKTELYGLMFKPTNFDASKKYPIVDYVYPGPQTGSVGSRSFMPSRGDHQALAELGFIVVAIDGMGTPWRSKAFHDAYFEHVEDNTLPDQVTAIRQLGAKNPWIDLDRVGIWGHSGGGNATAGAMFHYPDFFKVGWAESGNHENRNYEDDWAEKWQGLLVTNKDGSTNYDAQANQSYAKNLKGHLMLTHGTMDDNVPTSNTLLVVDALIKANKNFDLLLIPNAHHGYGKASPYVARRRWDYFVHNLAGNTPPQEYAMKVPKD</sequence>
<name>A0A502FED6_9GAMM</name>
<reference evidence="3 4" key="1">
    <citation type="journal article" date="2019" name="Environ. Microbiol.">
        <title>Species interactions and distinct microbial communities in high Arctic permafrost affected cryosols are associated with the CH4 and CO2 gas fluxes.</title>
        <authorList>
            <person name="Altshuler I."/>
            <person name="Hamel J."/>
            <person name="Turney S."/>
            <person name="Magnuson E."/>
            <person name="Levesque R."/>
            <person name="Greer C."/>
            <person name="Whyte L.G."/>
        </authorList>
    </citation>
    <scope>NUCLEOTIDE SEQUENCE [LARGE SCALE GENOMIC DNA]</scope>
    <source>
        <strain evidence="3 4">S13Y</strain>
    </source>
</reference>
<feature type="domain" description="Peptidase S9 prolyl oligopeptidase catalytic" evidence="1">
    <location>
        <begin position="568"/>
        <end position="766"/>
    </location>
</feature>
<organism evidence="3 4">
    <name type="scientific">Rhodanobacter glycinis</name>
    <dbReference type="NCBI Taxonomy" id="582702"/>
    <lineage>
        <taxon>Bacteria</taxon>
        <taxon>Pseudomonadati</taxon>
        <taxon>Pseudomonadota</taxon>
        <taxon>Gammaproteobacteria</taxon>
        <taxon>Lysobacterales</taxon>
        <taxon>Rhodanobacteraceae</taxon>
        <taxon>Rhodanobacter</taxon>
    </lineage>
</organism>
<dbReference type="RefSeq" id="WP_140648766.1">
    <property type="nucleotide sequence ID" value="NZ_RCZB01000003.1"/>
</dbReference>
<dbReference type="GO" id="GO:0006508">
    <property type="term" value="P:proteolysis"/>
    <property type="evidence" value="ECO:0007669"/>
    <property type="project" value="InterPro"/>
</dbReference>
<dbReference type="Gene3D" id="3.40.50.1820">
    <property type="entry name" value="alpha/beta hydrolase"/>
    <property type="match status" value="1"/>
</dbReference>
<gene>
    <name evidence="3" type="ORF">EAH88_02945</name>
</gene>
<dbReference type="Proteomes" id="UP000319486">
    <property type="component" value="Unassembled WGS sequence"/>
</dbReference>
<dbReference type="GO" id="GO:0008236">
    <property type="term" value="F:serine-type peptidase activity"/>
    <property type="evidence" value="ECO:0007669"/>
    <property type="project" value="InterPro"/>
</dbReference>
<proteinExistence type="predicted"/>
<dbReference type="PANTHER" id="PTHR11731">
    <property type="entry name" value="PROTEASE FAMILY S9B,C DIPEPTIDYL-PEPTIDASE IV-RELATED"/>
    <property type="match status" value="1"/>
</dbReference>
<accession>A0A502FED6</accession>
<evidence type="ECO:0000259" key="2">
    <source>
        <dbReference type="Pfam" id="PF00930"/>
    </source>
</evidence>
<evidence type="ECO:0000313" key="4">
    <source>
        <dbReference type="Proteomes" id="UP000319486"/>
    </source>
</evidence>
<dbReference type="SUPFAM" id="SSF53474">
    <property type="entry name" value="alpha/beta-Hydrolases"/>
    <property type="match status" value="1"/>
</dbReference>
<dbReference type="Gene3D" id="2.140.10.30">
    <property type="entry name" value="Dipeptidylpeptidase IV, N-terminal domain"/>
    <property type="match status" value="1"/>
</dbReference>
<dbReference type="EMBL" id="RCZO01000001">
    <property type="protein sequence ID" value="TPG11489.1"/>
    <property type="molecule type" value="Genomic_DNA"/>
</dbReference>
<feature type="domain" description="Dipeptidylpeptidase IV N-terminal" evidence="2">
    <location>
        <begin position="164"/>
        <end position="478"/>
    </location>
</feature>
<dbReference type="OrthoDB" id="9812921at2"/>
<keyword evidence="4" id="KW-1185">Reference proteome</keyword>
<dbReference type="SUPFAM" id="SSF82171">
    <property type="entry name" value="DPP6 N-terminal domain-like"/>
    <property type="match status" value="1"/>
</dbReference>
<dbReference type="Pfam" id="PF00326">
    <property type="entry name" value="Peptidase_S9"/>
    <property type="match status" value="1"/>
</dbReference>
<evidence type="ECO:0000313" key="3">
    <source>
        <dbReference type="EMBL" id="TPG11489.1"/>
    </source>
</evidence>
<dbReference type="InterPro" id="IPR050278">
    <property type="entry name" value="Serine_Prot_S9B/DPPIV"/>
</dbReference>
<dbReference type="PANTHER" id="PTHR11731:SF118">
    <property type="entry name" value="BLR1971 PROTEIN"/>
    <property type="match status" value="1"/>
</dbReference>
<dbReference type="InterPro" id="IPR001375">
    <property type="entry name" value="Peptidase_S9_cat"/>
</dbReference>
<dbReference type="InterPro" id="IPR029058">
    <property type="entry name" value="AB_hydrolase_fold"/>
</dbReference>